<keyword evidence="2" id="KW-1185">Reference proteome</keyword>
<organism evidence="1 2">
    <name type="scientific">Albugo candida</name>
    <dbReference type="NCBI Taxonomy" id="65357"/>
    <lineage>
        <taxon>Eukaryota</taxon>
        <taxon>Sar</taxon>
        <taxon>Stramenopiles</taxon>
        <taxon>Oomycota</taxon>
        <taxon>Peronosporomycetes</taxon>
        <taxon>Albuginales</taxon>
        <taxon>Albuginaceae</taxon>
        <taxon>Albugo</taxon>
    </lineage>
</organism>
<evidence type="ECO:0000313" key="1">
    <source>
        <dbReference type="EMBL" id="CCI11728.1"/>
    </source>
</evidence>
<comment type="caution">
    <text evidence="1">The sequence shown here is derived from an EMBL/GenBank/DDBJ whole genome shotgun (WGS) entry which is preliminary data.</text>
</comment>
<proteinExistence type="predicted"/>
<dbReference type="Proteomes" id="UP000053237">
    <property type="component" value="Unassembled WGS sequence"/>
</dbReference>
<protein>
    <submittedName>
        <fullName evidence="1">Uncharacterized protein</fullName>
    </submittedName>
</protein>
<name>A0A024FX17_9STRA</name>
<gene>
    <name evidence="1" type="ORF">BN9_133720</name>
</gene>
<evidence type="ECO:0000313" key="2">
    <source>
        <dbReference type="Proteomes" id="UP000053237"/>
    </source>
</evidence>
<dbReference type="InParanoid" id="A0A024FX17"/>
<reference evidence="1 2" key="1">
    <citation type="submission" date="2012-05" db="EMBL/GenBank/DDBJ databases">
        <title>Recombination and specialization in a pathogen metapopulation.</title>
        <authorList>
            <person name="Gardiner A."/>
            <person name="Kemen E."/>
            <person name="Schultz-Larsen T."/>
            <person name="MacLean D."/>
            <person name="Van Oosterhout C."/>
            <person name="Jones J.D.G."/>
        </authorList>
    </citation>
    <scope>NUCLEOTIDE SEQUENCE [LARGE SCALE GENOMIC DNA]</scope>
    <source>
        <strain evidence="1 2">Ac Nc2</strain>
    </source>
</reference>
<accession>A0A024FX17</accession>
<sequence length="104" mass="11407">MQTLQGTRLAASRIKSLSTIEAEFMSASHAGQQLLGLCGLIVELGINVVLPMQVEIASQAAIRHMEKEEIRREPSISTLSLSSSKLVLNEDRKAMLCAHRRYGS</sequence>
<dbReference type="EMBL" id="CAIX01001754">
    <property type="protein sequence ID" value="CCI11728.1"/>
    <property type="molecule type" value="Genomic_DNA"/>
</dbReference>
<dbReference type="OrthoDB" id="113257at2759"/>
<dbReference type="AlphaFoldDB" id="A0A024FX17"/>